<keyword evidence="1" id="KW-0472">Membrane</keyword>
<keyword evidence="3" id="KW-1185">Reference proteome</keyword>
<keyword evidence="1" id="KW-0812">Transmembrane</keyword>
<gene>
    <name evidence="2" type="ORF">NET02_13110</name>
</gene>
<reference evidence="2" key="1">
    <citation type="submission" date="2022-06" db="EMBL/GenBank/DDBJ databases">
        <title>CFH 74404 Thermomicrobiaceae sp.</title>
        <authorList>
            <person name="Ming H."/>
            <person name="Li W.-J."/>
            <person name="Zhao Z."/>
        </authorList>
    </citation>
    <scope>NUCLEOTIDE SEQUENCE</scope>
    <source>
        <strain evidence="2">CFH 74404</strain>
    </source>
</reference>
<dbReference type="EMBL" id="JAMSLR010000010">
    <property type="protein sequence ID" value="MCM8750087.1"/>
    <property type="molecule type" value="Genomic_DNA"/>
</dbReference>
<proteinExistence type="predicted"/>
<feature type="transmembrane region" description="Helical" evidence="1">
    <location>
        <begin position="124"/>
        <end position="143"/>
    </location>
</feature>
<evidence type="ECO:0000256" key="1">
    <source>
        <dbReference type="SAM" id="Phobius"/>
    </source>
</evidence>
<dbReference type="AlphaFoldDB" id="A0AA41WC57"/>
<evidence type="ECO:0000313" key="2">
    <source>
        <dbReference type="EMBL" id="MCM8750087.1"/>
    </source>
</evidence>
<feature type="transmembrane region" description="Helical" evidence="1">
    <location>
        <begin position="82"/>
        <end position="104"/>
    </location>
</feature>
<protein>
    <submittedName>
        <fullName evidence="2">Zinc ribbon domain-containing protein</fullName>
    </submittedName>
</protein>
<comment type="caution">
    <text evidence="2">The sequence shown here is derived from an EMBL/GenBank/DDBJ whole genome shotgun (WGS) entry which is preliminary data.</text>
</comment>
<dbReference type="RefSeq" id="WP_284057874.1">
    <property type="nucleotide sequence ID" value="NZ_JAMSLR010000010.1"/>
</dbReference>
<evidence type="ECO:0000313" key="3">
    <source>
        <dbReference type="Proteomes" id="UP001165306"/>
    </source>
</evidence>
<name>A0AA41WC57_9BACT</name>
<accession>A0AA41WC57</accession>
<organism evidence="2 3">
    <name type="scientific">Thermalbibacter longus</name>
    <dbReference type="NCBI Taxonomy" id="2951981"/>
    <lineage>
        <taxon>Bacteria</taxon>
        <taxon>Pseudomonadati</taxon>
        <taxon>Thermomicrobiota</taxon>
        <taxon>Thermomicrobia</taxon>
        <taxon>Thermomicrobiales</taxon>
        <taxon>Thermomicrobiaceae</taxon>
        <taxon>Thermalbibacter</taxon>
    </lineage>
</organism>
<keyword evidence="1" id="KW-1133">Transmembrane helix</keyword>
<sequence length="146" mass="15224">MERDAQSASLSQSCQWCRAPLADGLERCPACGAMVPRPGSNLTTDGDDPTLLALIEPPELPAVDPTSADQAGVEADPLLTSLLTVAIAAVAGGVIGWFLLPAPLARAFQAFLALPTQPSDVTRLGLFLGLLAGLFIGTLYRLVARR</sequence>
<dbReference type="Proteomes" id="UP001165306">
    <property type="component" value="Unassembled WGS sequence"/>
</dbReference>